<evidence type="ECO:0000256" key="1">
    <source>
        <dbReference type="SAM" id="Coils"/>
    </source>
</evidence>
<dbReference type="VEuPathDB" id="FungiDB:BON22_1334"/>
<accession>A0A1V2LAJ7</accession>
<name>A0A1V2LAJ7_CYBFA</name>
<keyword evidence="1" id="KW-0175">Coiled coil</keyword>
<evidence type="ECO:0000313" key="4">
    <source>
        <dbReference type="Proteomes" id="UP000189513"/>
    </source>
</evidence>
<feature type="coiled-coil region" evidence="1">
    <location>
        <begin position="59"/>
        <end position="86"/>
    </location>
</feature>
<proteinExistence type="predicted"/>
<evidence type="ECO:0000313" key="3">
    <source>
        <dbReference type="EMBL" id="ONH68922.1"/>
    </source>
</evidence>
<dbReference type="Proteomes" id="UP000189513">
    <property type="component" value="Unassembled WGS sequence"/>
</dbReference>
<gene>
    <name evidence="3" type="ORF">BON22_1334</name>
</gene>
<reference evidence="4" key="1">
    <citation type="journal article" date="2017" name="Genome Announc.">
        <title>Genome sequences of Cyberlindnera fabianii 65, Pichia kudriavzevii 129, and Saccharomyces cerevisiae 131 isolated from fermented masau fruits in Zimbabwe.</title>
        <authorList>
            <person name="van Rijswijck I.M.H."/>
            <person name="Derks M.F.L."/>
            <person name="Abee T."/>
            <person name="de Ridder D."/>
            <person name="Smid E.J."/>
        </authorList>
    </citation>
    <scope>NUCLEOTIDE SEQUENCE [LARGE SCALE GENOMIC DNA]</scope>
    <source>
        <strain evidence="4">65</strain>
    </source>
</reference>
<organism evidence="3 4">
    <name type="scientific">Cyberlindnera fabianii</name>
    <name type="common">Yeast</name>
    <name type="synonym">Hansenula fabianii</name>
    <dbReference type="NCBI Taxonomy" id="36022"/>
    <lineage>
        <taxon>Eukaryota</taxon>
        <taxon>Fungi</taxon>
        <taxon>Dikarya</taxon>
        <taxon>Ascomycota</taxon>
        <taxon>Saccharomycotina</taxon>
        <taxon>Saccharomycetes</taxon>
        <taxon>Phaffomycetales</taxon>
        <taxon>Phaffomycetaceae</taxon>
        <taxon>Cyberlindnera</taxon>
    </lineage>
</organism>
<evidence type="ECO:0000256" key="2">
    <source>
        <dbReference type="SAM" id="MobiDB-lite"/>
    </source>
</evidence>
<keyword evidence="4" id="KW-1185">Reference proteome</keyword>
<comment type="caution">
    <text evidence="3">The sequence shown here is derived from an EMBL/GenBank/DDBJ whole genome shotgun (WGS) entry which is preliminary data.</text>
</comment>
<dbReference type="AlphaFoldDB" id="A0A1V2LAJ7"/>
<sequence>MTIAQANVTPVVQRDALDTVTLKNIVALDIVEQNEAMLGAFGLLDDTATRTTLPINTTTEQLTELIQKKKEELEVVDKEIDSLKAKSGDAYDTHSADAKAIEEMAKEFTSDELPQDSTDALIQQFEKENNVKLEVREFEVPFKFTTDEKLRAKYQTPSEATNDANGVSKTDADGDVVIA</sequence>
<feature type="compositionally biased region" description="Polar residues" evidence="2">
    <location>
        <begin position="155"/>
        <end position="168"/>
    </location>
</feature>
<feature type="region of interest" description="Disordered" evidence="2">
    <location>
        <begin position="154"/>
        <end position="179"/>
    </location>
</feature>
<dbReference type="EMBL" id="MPUK01000002">
    <property type="protein sequence ID" value="ONH68922.1"/>
    <property type="molecule type" value="Genomic_DNA"/>
</dbReference>
<protein>
    <submittedName>
        <fullName evidence="3">Exocyst complex component 5</fullName>
    </submittedName>
</protein>